<dbReference type="InterPro" id="IPR051923">
    <property type="entry name" value="Glycosyl_Hydrolase_39"/>
</dbReference>
<dbReference type="InterPro" id="IPR017853">
    <property type="entry name" value="GH"/>
</dbReference>
<name>A0ABP5F6H3_9ACTN</name>
<dbReference type="SUPFAM" id="SSF51445">
    <property type="entry name" value="(Trans)glycosidases"/>
    <property type="match status" value="1"/>
</dbReference>
<reference evidence="3" key="1">
    <citation type="journal article" date="2019" name="Int. J. Syst. Evol. Microbiol.">
        <title>The Global Catalogue of Microorganisms (GCM) 10K type strain sequencing project: providing services to taxonomists for standard genome sequencing and annotation.</title>
        <authorList>
            <consortium name="The Broad Institute Genomics Platform"/>
            <consortium name="The Broad Institute Genome Sequencing Center for Infectious Disease"/>
            <person name="Wu L."/>
            <person name="Ma J."/>
        </authorList>
    </citation>
    <scope>NUCLEOTIDE SEQUENCE [LARGE SCALE GENOMIC DNA]</scope>
    <source>
        <strain evidence="3">JCM 16014</strain>
    </source>
</reference>
<feature type="domain" description="Asl1-like glycosyl hydrolase catalytic" evidence="1">
    <location>
        <begin position="99"/>
        <end position="243"/>
    </location>
</feature>
<dbReference type="EMBL" id="BAAAQN010000005">
    <property type="protein sequence ID" value="GAA2018488.1"/>
    <property type="molecule type" value="Genomic_DNA"/>
</dbReference>
<evidence type="ECO:0000313" key="2">
    <source>
        <dbReference type="EMBL" id="GAA2018488.1"/>
    </source>
</evidence>
<evidence type="ECO:0000313" key="3">
    <source>
        <dbReference type="Proteomes" id="UP001500751"/>
    </source>
</evidence>
<protein>
    <recommendedName>
        <fullName evidence="1">Asl1-like glycosyl hydrolase catalytic domain-containing protein</fullName>
    </recommendedName>
</protein>
<dbReference type="Gene3D" id="3.20.20.80">
    <property type="entry name" value="Glycosidases"/>
    <property type="match status" value="1"/>
</dbReference>
<dbReference type="PANTHER" id="PTHR12631">
    <property type="entry name" value="ALPHA-L-IDURONIDASE"/>
    <property type="match status" value="1"/>
</dbReference>
<evidence type="ECO:0000259" key="1">
    <source>
        <dbReference type="Pfam" id="PF11790"/>
    </source>
</evidence>
<organism evidence="2 3">
    <name type="scientific">Catenulispora yoronensis</name>
    <dbReference type="NCBI Taxonomy" id="450799"/>
    <lineage>
        <taxon>Bacteria</taxon>
        <taxon>Bacillati</taxon>
        <taxon>Actinomycetota</taxon>
        <taxon>Actinomycetes</taxon>
        <taxon>Catenulisporales</taxon>
        <taxon>Catenulisporaceae</taxon>
        <taxon>Catenulispora</taxon>
    </lineage>
</organism>
<dbReference type="Proteomes" id="UP001500751">
    <property type="component" value="Unassembled WGS sequence"/>
</dbReference>
<keyword evidence="3" id="KW-1185">Reference proteome</keyword>
<gene>
    <name evidence="2" type="ORF">GCM10009839_13390</name>
</gene>
<sequence>MYDFSTYKPFMDQLRDDKINPLVILDYQNPLYDGGATPYSDAAYAAWVNYVKAVLNYFGSRISYVEVWNEPNGGWFDDHGGACVDVVGGHATRQKPTCYAHLLQVTYQAVKSIRPDVGVVGGVLYQVDTNYLEQVFQAGGMPYMDIISDHPYGATPEDGTADTQQIGMENLIKQYNNGNPKPIWATEVGWESSVVGYQNQADYLVRSAVLSLAAGVQKYFWYDFMNDHDEYGGIHTHGLFDEENSAGQYPPKPSATAYKVLTQQVGTKSFVRSEIVGSGIYDKLFSNDLRVVWSTAGNQQIYVQTANQLTVTSMTGATQTVTPVNGVATLTASADPIYIQGAASRVLAAGSGGTVTGMETQAPASTVNLSAEGRSDWATWAAATATSYDRKSTGGSQISNYTLLGTGSASKSGGGAPTVSWSDGTPDAGGTNTAGAYTAGANNGFQLTVPADTTKRAVKLYVNSWHATGQLVATLSDGSGSYLDTSVSSSSGTSAGVYTLIYQANSANQTLTLKWTTSTDFGGGGVVLEAATLGPAFSTGVEPNDLAPTWNSAVDNAAYPAGGLVNVTGVCCGMTAPEAYVDNGAPLSNHSGTQSLLYSGSGTTSSGADHAYLKVFDLSGKNLVVGPGTTLTYWIDPESSANSYGYASGGNSTCVAVDLIFTDNTNLRDSGAVDQNGNRAHPSYQCGHLTLDTWNRVTVNLGAVANGKTISRVDIGYDQANVTGGYRGHIDDISVID</sequence>
<accession>A0ABP5F6H3</accession>
<dbReference type="Pfam" id="PF11790">
    <property type="entry name" value="Glyco_hydro_cc"/>
    <property type="match status" value="1"/>
</dbReference>
<dbReference type="PANTHER" id="PTHR12631:SF10">
    <property type="entry name" value="BETA-XYLOSIDASE-LIKE PROTEIN-RELATED"/>
    <property type="match status" value="1"/>
</dbReference>
<dbReference type="InterPro" id="IPR024655">
    <property type="entry name" value="Asl1_glyco_hydro_catalytic"/>
</dbReference>
<proteinExistence type="predicted"/>
<comment type="caution">
    <text evidence="2">The sequence shown here is derived from an EMBL/GenBank/DDBJ whole genome shotgun (WGS) entry which is preliminary data.</text>
</comment>